<dbReference type="PANTHER" id="PTHR43161">
    <property type="entry name" value="SORBITOL DEHYDROGENASE"/>
    <property type="match status" value="1"/>
</dbReference>
<evidence type="ECO:0000256" key="1">
    <source>
        <dbReference type="ARBA" id="ARBA00001947"/>
    </source>
</evidence>
<sequence>MTGTQPNGGAGMTDQGLAMRLHGVGDLRCAAEPRPVPGDGMSLVRVTAVGICGSDLHWFSHGGIGDAQLRQPVVPGHEFAGVVEGGPLHGRRVAVDPAIPCTRCEHCRAGHGNLCPQVRFAGHGELDGALREWIAWPTELLHPLPDGLSDADGAMLEPLGVAIHAVGLGHLRLGGSVAVVGCGPIGLLLVQLARVAGATRVLAVDRLEHRVAAARRYGADQAMLDTGADVLDGADVDVAFEVAGNDDAVRTSVRAARPGGRVVLVGIPDEDQTTFPAGPARRKGLTLALSRRMHEVYPRAIDLVRSGRIDVGSLVTHRFTLLDSAEAFQTAAGRAGLKVLITS</sequence>
<dbReference type="Proteomes" id="UP000660611">
    <property type="component" value="Unassembled WGS sequence"/>
</dbReference>
<dbReference type="EMBL" id="BONQ01000081">
    <property type="protein sequence ID" value="GIG47046.1"/>
    <property type="molecule type" value="Genomic_DNA"/>
</dbReference>
<dbReference type="InterPro" id="IPR013154">
    <property type="entry name" value="ADH-like_N"/>
</dbReference>
<dbReference type="SMART" id="SM00829">
    <property type="entry name" value="PKS_ER"/>
    <property type="match status" value="1"/>
</dbReference>
<feature type="domain" description="Enoyl reductase (ER)" evidence="6">
    <location>
        <begin position="23"/>
        <end position="341"/>
    </location>
</feature>
<evidence type="ECO:0000256" key="3">
    <source>
        <dbReference type="ARBA" id="ARBA00022723"/>
    </source>
</evidence>
<dbReference type="InterPro" id="IPR013149">
    <property type="entry name" value="ADH-like_C"/>
</dbReference>
<comment type="similarity">
    <text evidence="2">Belongs to the zinc-containing alcohol dehydrogenase family.</text>
</comment>
<reference evidence="7" key="1">
    <citation type="submission" date="2021-01" db="EMBL/GenBank/DDBJ databases">
        <title>Whole genome shotgun sequence of Dactylosporangium siamense NBRC 106093.</title>
        <authorList>
            <person name="Komaki H."/>
            <person name="Tamura T."/>
        </authorList>
    </citation>
    <scope>NUCLEOTIDE SEQUENCE</scope>
    <source>
        <strain evidence="7">NBRC 106093</strain>
    </source>
</reference>
<gene>
    <name evidence="7" type="ORF">Dsi01nite_050870</name>
</gene>
<name>A0A919PPM9_9ACTN</name>
<dbReference type="Pfam" id="PF08240">
    <property type="entry name" value="ADH_N"/>
    <property type="match status" value="1"/>
</dbReference>
<dbReference type="SUPFAM" id="SSF51735">
    <property type="entry name" value="NAD(P)-binding Rossmann-fold domains"/>
    <property type="match status" value="1"/>
</dbReference>
<dbReference type="Pfam" id="PF00107">
    <property type="entry name" value="ADH_zinc_N"/>
    <property type="match status" value="1"/>
</dbReference>
<dbReference type="PANTHER" id="PTHR43161:SF9">
    <property type="entry name" value="SORBITOL DEHYDROGENASE"/>
    <property type="match status" value="1"/>
</dbReference>
<dbReference type="GO" id="GO:0016491">
    <property type="term" value="F:oxidoreductase activity"/>
    <property type="evidence" value="ECO:0007669"/>
    <property type="project" value="UniProtKB-KW"/>
</dbReference>
<dbReference type="InterPro" id="IPR011032">
    <property type="entry name" value="GroES-like_sf"/>
</dbReference>
<dbReference type="InterPro" id="IPR020843">
    <property type="entry name" value="ER"/>
</dbReference>
<keyword evidence="4" id="KW-0862">Zinc</keyword>
<evidence type="ECO:0000313" key="8">
    <source>
        <dbReference type="Proteomes" id="UP000660611"/>
    </source>
</evidence>
<proteinExistence type="inferred from homology"/>
<keyword evidence="8" id="KW-1185">Reference proteome</keyword>
<evidence type="ECO:0000313" key="7">
    <source>
        <dbReference type="EMBL" id="GIG47046.1"/>
    </source>
</evidence>
<evidence type="ECO:0000256" key="2">
    <source>
        <dbReference type="ARBA" id="ARBA00008072"/>
    </source>
</evidence>
<comment type="cofactor">
    <cofactor evidence="1">
        <name>Zn(2+)</name>
        <dbReference type="ChEBI" id="CHEBI:29105"/>
    </cofactor>
</comment>
<organism evidence="7 8">
    <name type="scientific">Dactylosporangium siamense</name>
    <dbReference type="NCBI Taxonomy" id="685454"/>
    <lineage>
        <taxon>Bacteria</taxon>
        <taxon>Bacillati</taxon>
        <taxon>Actinomycetota</taxon>
        <taxon>Actinomycetes</taxon>
        <taxon>Micromonosporales</taxon>
        <taxon>Micromonosporaceae</taxon>
        <taxon>Dactylosporangium</taxon>
    </lineage>
</organism>
<dbReference type="InterPro" id="IPR036291">
    <property type="entry name" value="NAD(P)-bd_dom_sf"/>
</dbReference>
<dbReference type="SUPFAM" id="SSF50129">
    <property type="entry name" value="GroES-like"/>
    <property type="match status" value="1"/>
</dbReference>
<dbReference type="Gene3D" id="3.90.180.10">
    <property type="entry name" value="Medium-chain alcohol dehydrogenases, catalytic domain"/>
    <property type="match status" value="1"/>
</dbReference>
<keyword evidence="5" id="KW-0560">Oxidoreductase</keyword>
<accession>A0A919PPM9</accession>
<evidence type="ECO:0000256" key="4">
    <source>
        <dbReference type="ARBA" id="ARBA00022833"/>
    </source>
</evidence>
<protein>
    <submittedName>
        <fullName evidence="7">Sorbitol dehydrogenase</fullName>
    </submittedName>
</protein>
<evidence type="ECO:0000256" key="5">
    <source>
        <dbReference type="ARBA" id="ARBA00023002"/>
    </source>
</evidence>
<evidence type="ECO:0000259" key="6">
    <source>
        <dbReference type="SMART" id="SM00829"/>
    </source>
</evidence>
<dbReference type="GO" id="GO:0046872">
    <property type="term" value="F:metal ion binding"/>
    <property type="evidence" value="ECO:0007669"/>
    <property type="project" value="UniProtKB-KW"/>
</dbReference>
<dbReference type="Gene3D" id="3.40.50.720">
    <property type="entry name" value="NAD(P)-binding Rossmann-like Domain"/>
    <property type="match status" value="1"/>
</dbReference>
<dbReference type="AlphaFoldDB" id="A0A919PPM9"/>
<comment type="caution">
    <text evidence="7">The sequence shown here is derived from an EMBL/GenBank/DDBJ whole genome shotgun (WGS) entry which is preliminary data.</text>
</comment>
<keyword evidence="3" id="KW-0479">Metal-binding</keyword>